<organism evidence="3 4">
    <name type="scientific">Apiotrichum porosum</name>
    <dbReference type="NCBI Taxonomy" id="105984"/>
    <lineage>
        <taxon>Eukaryota</taxon>
        <taxon>Fungi</taxon>
        <taxon>Dikarya</taxon>
        <taxon>Basidiomycota</taxon>
        <taxon>Agaricomycotina</taxon>
        <taxon>Tremellomycetes</taxon>
        <taxon>Trichosporonales</taxon>
        <taxon>Trichosporonaceae</taxon>
        <taxon>Apiotrichum</taxon>
    </lineage>
</organism>
<reference evidence="3 4" key="1">
    <citation type="submission" date="2018-11" db="EMBL/GenBank/DDBJ databases">
        <title>Genome sequence of Apiotrichum porosum DSM 27194.</title>
        <authorList>
            <person name="Aliyu H."/>
            <person name="Gorte O."/>
            <person name="Ochsenreither K."/>
        </authorList>
    </citation>
    <scope>NUCLEOTIDE SEQUENCE [LARGE SCALE GENOMIC DNA]</scope>
    <source>
        <strain evidence="3 4">DSM 27194</strain>
    </source>
</reference>
<evidence type="ECO:0000259" key="2">
    <source>
        <dbReference type="Pfam" id="PF09791"/>
    </source>
</evidence>
<dbReference type="AlphaFoldDB" id="A0A427XH88"/>
<dbReference type="InterPro" id="IPR039251">
    <property type="entry name" value="OXLD1"/>
</dbReference>
<gene>
    <name evidence="3" type="ORF">EHS24_002725</name>
</gene>
<dbReference type="GO" id="GO:0005739">
    <property type="term" value="C:mitochondrion"/>
    <property type="evidence" value="ECO:0007669"/>
    <property type="project" value="TreeGrafter"/>
</dbReference>
<dbReference type="RefSeq" id="XP_028473407.1">
    <property type="nucleotide sequence ID" value="XM_028618451.1"/>
</dbReference>
<feature type="region of interest" description="Disordered" evidence="1">
    <location>
        <begin position="58"/>
        <end position="80"/>
    </location>
</feature>
<dbReference type="OrthoDB" id="10064411at2759"/>
<proteinExistence type="predicted"/>
<protein>
    <recommendedName>
        <fullName evidence="2">Oxidoreductase-like domain-containing protein</fullName>
    </recommendedName>
</protein>
<keyword evidence="4" id="KW-1185">Reference proteome</keyword>
<dbReference type="EMBL" id="RSCE01000013">
    <property type="protein sequence ID" value="RSH78260.1"/>
    <property type="molecule type" value="Genomic_DNA"/>
</dbReference>
<accession>A0A427XH88</accession>
<dbReference type="GeneID" id="39587268"/>
<evidence type="ECO:0000313" key="4">
    <source>
        <dbReference type="Proteomes" id="UP000279236"/>
    </source>
</evidence>
<feature type="compositionally biased region" description="Pro residues" evidence="1">
    <location>
        <begin position="61"/>
        <end position="79"/>
    </location>
</feature>
<dbReference type="STRING" id="105984.A0A427XH88"/>
<dbReference type="InterPro" id="IPR019180">
    <property type="entry name" value="Oxidoreductase-like_N"/>
</dbReference>
<sequence>MSALTRLRQAPRALIPLDWPVAAGSRSRLRLPARSVVVRPLSTSSPWQYDLGAKYRAPRHLPAPPPAVHNELPGPPAPKAPRDKAVMVLGVRVPPKPIPPGDEDCCMSGCVHCVLTIYAEDVEEYTVSVQMARDALTKDGVPRAKWPEAVLESEEDGEGGKPAAPAVDPTMAAFMALESKLHKK</sequence>
<name>A0A427XH88_9TREE</name>
<evidence type="ECO:0000256" key="1">
    <source>
        <dbReference type="SAM" id="MobiDB-lite"/>
    </source>
</evidence>
<dbReference type="Pfam" id="PF09791">
    <property type="entry name" value="Oxidored-like"/>
    <property type="match status" value="1"/>
</dbReference>
<evidence type="ECO:0000313" key="3">
    <source>
        <dbReference type="EMBL" id="RSH78260.1"/>
    </source>
</evidence>
<feature type="domain" description="Oxidoreductase-like" evidence="2">
    <location>
        <begin position="88"/>
        <end position="133"/>
    </location>
</feature>
<dbReference type="PANTHER" id="PTHR21193">
    <property type="entry name" value="OXIDOREDUCTASE-LIKE DOMAIN-CONTAINING PROTEIN 1"/>
    <property type="match status" value="1"/>
</dbReference>
<dbReference type="PANTHER" id="PTHR21193:SF3">
    <property type="entry name" value="OXIDOREDUCTASE-LIKE DOMAIN-CONTAINING PROTEIN 1"/>
    <property type="match status" value="1"/>
</dbReference>
<comment type="caution">
    <text evidence="3">The sequence shown here is derived from an EMBL/GenBank/DDBJ whole genome shotgun (WGS) entry which is preliminary data.</text>
</comment>
<dbReference type="Proteomes" id="UP000279236">
    <property type="component" value="Unassembled WGS sequence"/>
</dbReference>